<organism evidence="7 8">
    <name type="scientific">Halosimplex carlsbadense 2-9-1</name>
    <dbReference type="NCBI Taxonomy" id="797114"/>
    <lineage>
        <taxon>Archaea</taxon>
        <taxon>Methanobacteriati</taxon>
        <taxon>Methanobacteriota</taxon>
        <taxon>Stenosarchaea group</taxon>
        <taxon>Halobacteria</taxon>
        <taxon>Halobacteriales</taxon>
        <taxon>Haloarculaceae</taxon>
        <taxon>Halosimplex</taxon>
    </lineage>
</organism>
<dbReference type="EC" id="3.1.-.-" evidence="5"/>
<dbReference type="Proteomes" id="UP000011626">
    <property type="component" value="Unassembled WGS sequence"/>
</dbReference>
<dbReference type="Pfam" id="PF01850">
    <property type="entry name" value="PIN"/>
    <property type="match status" value="1"/>
</dbReference>
<dbReference type="STRING" id="797114.C475_08832"/>
<comment type="similarity">
    <text evidence="5">Belongs to the PINc/VapC protein family.</text>
</comment>
<evidence type="ECO:0000256" key="3">
    <source>
        <dbReference type="ARBA" id="ARBA00022723"/>
    </source>
</evidence>
<evidence type="ECO:0000313" key="7">
    <source>
        <dbReference type="EMBL" id="ELZ26518.1"/>
    </source>
</evidence>
<dbReference type="InterPro" id="IPR002716">
    <property type="entry name" value="PIN_dom"/>
</dbReference>
<dbReference type="eggNOG" id="arCOG02221">
    <property type="taxonomic scope" value="Archaea"/>
</dbReference>
<evidence type="ECO:0000259" key="6">
    <source>
        <dbReference type="Pfam" id="PF01850"/>
    </source>
</evidence>
<dbReference type="InterPro" id="IPR029060">
    <property type="entry name" value="PIN-like_dom_sf"/>
</dbReference>
<reference evidence="7 8" key="1">
    <citation type="journal article" date="2014" name="PLoS Genet.">
        <title>Phylogenetically driven sequencing of extremely halophilic archaea reveals strategies for static and dynamic osmo-response.</title>
        <authorList>
            <person name="Becker E.A."/>
            <person name="Seitzer P.M."/>
            <person name="Tritt A."/>
            <person name="Larsen D."/>
            <person name="Krusor M."/>
            <person name="Yao A.I."/>
            <person name="Wu D."/>
            <person name="Madern D."/>
            <person name="Eisen J.A."/>
            <person name="Darling A.E."/>
            <person name="Facciotti M.T."/>
        </authorList>
    </citation>
    <scope>NUCLEOTIDE SEQUENCE [LARGE SCALE GENOMIC DNA]</scope>
    <source>
        <strain evidence="7 8">2-9-1</strain>
    </source>
</reference>
<comment type="cofactor">
    <cofactor evidence="5">
        <name>Mg(2+)</name>
        <dbReference type="ChEBI" id="CHEBI:18420"/>
    </cofactor>
</comment>
<feature type="binding site" evidence="5">
    <location>
        <position position="98"/>
    </location>
    <ligand>
        <name>Mg(2+)</name>
        <dbReference type="ChEBI" id="CHEBI:18420"/>
    </ligand>
</feature>
<dbReference type="AlphaFoldDB" id="M0CV93"/>
<keyword evidence="3 5" id="KW-0479">Metal-binding</keyword>
<keyword evidence="1 5" id="KW-1277">Toxin-antitoxin system</keyword>
<accession>M0CV93</accession>
<keyword evidence="5" id="KW-0460">Magnesium</keyword>
<sequence length="136" mass="15122">MAVDDIVVDAEPLIAYYWDEAGADTVDDVLEEVETGHRDGAISTVTCTEVEYVCARDDPEQASAYVDRIRNWFTVVDAETVWREAAAFKRDHTVALGDAYTLATAAEWDATAYVGADDDYDDITSVEIERFRQDGV</sequence>
<dbReference type="HAMAP" id="MF_00265">
    <property type="entry name" value="VapC_Nob1"/>
    <property type="match status" value="1"/>
</dbReference>
<dbReference type="Gene3D" id="3.40.50.1010">
    <property type="entry name" value="5'-nuclease"/>
    <property type="match status" value="1"/>
</dbReference>
<comment type="caution">
    <text evidence="7">The sequence shown here is derived from an EMBL/GenBank/DDBJ whole genome shotgun (WGS) entry which is preliminary data.</text>
</comment>
<dbReference type="GO" id="GO:0016787">
    <property type="term" value="F:hydrolase activity"/>
    <property type="evidence" value="ECO:0007669"/>
    <property type="project" value="UniProtKB-KW"/>
</dbReference>
<keyword evidence="5" id="KW-0800">Toxin</keyword>
<dbReference type="GO" id="GO:0090729">
    <property type="term" value="F:toxin activity"/>
    <property type="evidence" value="ECO:0007669"/>
    <property type="project" value="UniProtKB-KW"/>
</dbReference>
<evidence type="ECO:0000256" key="4">
    <source>
        <dbReference type="ARBA" id="ARBA00022801"/>
    </source>
</evidence>
<dbReference type="GO" id="GO:0000287">
    <property type="term" value="F:magnesium ion binding"/>
    <property type="evidence" value="ECO:0007669"/>
    <property type="project" value="UniProtKB-UniRule"/>
</dbReference>
<name>M0CV93_9EURY</name>
<gene>
    <name evidence="5" type="primary">vapC</name>
    <name evidence="7" type="ORF">C475_08832</name>
</gene>
<evidence type="ECO:0000313" key="8">
    <source>
        <dbReference type="Proteomes" id="UP000011626"/>
    </source>
</evidence>
<protein>
    <recommendedName>
        <fullName evidence="5">Ribonuclease VapC</fullName>
        <shortName evidence="5">RNase VapC</shortName>
        <ecNumber evidence="5">3.1.-.-</ecNumber>
    </recommendedName>
    <alternativeName>
        <fullName evidence="5">Putative toxin VapC</fullName>
    </alternativeName>
</protein>
<keyword evidence="2 5" id="KW-0540">Nuclease</keyword>
<dbReference type="GO" id="GO:0004540">
    <property type="term" value="F:RNA nuclease activity"/>
    <property type="evidence" value="ECO:0007669"/>
    <property type="project" value="InterPro"/>
</dbReference>
<feature type="binding site" evidence="5">
    <location>
        <position position="9"/>
    </location>
    <ligand>
        <name>Mg(2+)</name>
        <dbReference type="ChEBI" id="CHEBI:18420"/>
    </ligand>
</feature>
<comment type="function">
    <text evidence="5">Toxic component of a toxin-antitoxin (TA) system. An RNase.</text>
</comment>
<dbReference type="RefSeq" id="WP_006883441.1">
    <property type="nucleotide sequence ID" value="NZ_AOIU01000020.1"/>
</dbReference>
<dbReference type="OrthoDB" id="220712at2157"/>
<evidence type="ECO:0000256" key="1">
    <source>
        <dbReference type="ARBA" id="ARBA00022649"/>
    </source>
</evidence>
<keyword evidence="8" id="KW-1185">Reference proteome</keyword>
<dbReference type="EMBL" id="AOIU01000020">
    <property type="protein sequence ID" value="ELZ26518.1"/>
    <property type="molecule type" value="Genomic_DNA"/>
</dbReference>
<keyword evidence="4 5" id="KW-0378">Hydrolase</keyword>
<evidence type="ECO:0000256" key="2">
    <source>
        <dbReference type="ARBA" id="ARBA00022722"/>
    </source>
</evidence>
<dbReference type="SUPFAM" id="SSF88723">
    <property type="entry name" value="PIN domain-like"/>
    <property type="match status" value="1"/>
</dbReference>
<feature type="domain" description="PIN" evidence="6">
    <location>
        <begin position="6"/>
        <end position="122"/>
    </location>
</feature>
<evidence type="ECO:0000256" key="5">
    <source>
        <dbReference type="HAMAP-Rule" id="MF_00265"/>
    </source>
</evidence>
<dbReference type="InterPro" id="IPR022907">
    <property type="entry name" value="VapC_family"/>
</dbReference>
<proteinExistence type="inferred from homology"/>